<name>A0A8X7WLA6_BRACI</name>
<organism evidence="4 5">
    <name type="scientific">Brassica carinata</name>
    <name type="common">Ethiopian mustard</name>
    <name type="synonym">Abyssinian cabbage</name>
    <dbReference type="NCBI Taxonomy" id="52824"/>
    <lineage>
        <taxon>Eukaryota</taxon>
        <taxon>Viridiplantae</taxon>
        <taxon>Streptophyta</taxon>
        <taxon>Embryophyta</taxon>
        <taxon>Tracheophyta</taxon>
        <taxon>Spermatophyta</taxon>
        <taxon>Magnoliopsida</taxon>
        <taxon>eudicotyledons</taxon>
        <taxon>Gunneridae</taxon>
        <taxon>Pentapetalae</taxon>
        <taxon>rosids</taxon>
        <taxon>malvids</taxon>
        <taxon>Brassicales</taxon>
        <taxon>Brassicaceae</taxon>
        <taxon>Brassiceae</taxon>
        <taxon>Brassica</taxon>
    </lineage>
</organism>
<sequence>MDPNSLLPLSDCIQLPVIDFSDQTLRPGTSEWDKVKANVRKALEDYGCFEALFDKVSTELNKSVFQAVVELFDLPVQTKQRYVSSKPFHGYLNKDLYQSFGIGDANLVEKINDFTEQLWPDHESKRIRYECEVNNFQVYFS</sequence>
<dbReference type="OrthoDB" id="288590at2759"/>
<dbReference type="GO" id="GO:0046872">
    <property type="term" value="F:metal ion binding"/>
    <property type="evidence" value="ECO:0007669"/>
    <property type="project" value="UniProtKB-KW"/>
</dbReference>
<dbReference type="Proteomes" id="UP000886595">
    <property type="component" value="Unassembled WGS sequence"/>
</dbReference>
<evidence type="ECO:0000256" key="2">
    <source>
        <dbReference type="ARBA" id="ARBA00023004"/>
    </source>
</evidence>
<evidence type="ECO:0000313" key="4">
    <source>
        <dbReference type="EMBL" id="KAG2331325.1"/>
    </source>
</evidence>
<dbReference type="EMBL" id="JAAMPC010000001">
    <property type="protein sequence ID" value="KAG2331325.1"/>
    <property type="molecule type" value="Genomic_DNA"/>
</dbReference>
<feature type="domain" description="Non-haem dioxygenase N-terminal" evidence="3">
    <location>
        <begin position="15"/>
        <end position="93"/>
    </location>
</feature>
<keyword evidence="5" id="KW-1185">Reference proteome</keyword>
<dbReference type="AlphaFoldDB" id="A0A8X7WLA6"/>
<dbReference type="Pfam" id="PF14226">
    <property type="entry name" value="DIOX_N"/>
    <property type="match status" value="1"/>
</dbReference>
<reference evidence="4 5" key="1">
    <citation type="submission" date="2020-02" db="EMBL/GenBank/DDBJ databases">
        <authorList>
            <person name="Ma Q."/>
            <person name="Huang Y."/>
            <person name="Song X."/>
            <person name="Pei D."/>
        </authorList>
    </citation>
    <scope>NUCLEOTIDE SEQUENCE [LARGE SCALE GENOMIC DNA]</scope>
    <source>
        <strain evidence="4">Sxm20200214</strain>
        <tissue evidence="4">Leaf</tissue>
    </source>
</reference>
<gene>
    <name evidence="4" type="ORF">Bca52824_002505</name>
</gene>
<evidence type="ECO:0000259" key="3">
    <source>
        <dbReference type="Pfam" id="PF14226"/>
    </source>
</evidence>
<accession>A0A8X7WLA6</accession>
<dbReference type="InterPro" id="IPR027443">
    <property type="entry name" value="IPNS-like_sf"/>
</dbReference>
<dbReference type="Gene3D" id="2.60.120.330">
    <property type="entry name" value="B-lactam Antibiotic, Isopenicillin N Synthase, Chain"/>
    <property type="match status" value="1"/>
</dbReference>
<dbReference type="InterPro" id="IPR026992">
    <property type="entry name" value="DIOX_N"/>
</dbReference>
<comment type="caution">
    <text evidence="4">The sequence shown here is derived from an EMBL/GenBank/DDBJ whole genome shotgun (WGS) entry which is preliminary data.</text>
</comment>
<keyword evidence="1" id="KW-0479">Metal-binding</keyword>
<dbReference type="InterPro" id="IPR050231">
    <property type="entry name" value="Iron_ascorbate_oxido_reductase"/>
</dbReference>
<dbReference type="SUPFAM" id="SSF51197">
    <property type="entry name" value="Clavaminate synthase-like"/>
    <property type="match status" value="1"/>
</dbReference>
<proteinExistence type="predicted"/>
<keyword evidence="2" id="KW-0408">Iron</keyword>
<evidence type="ECO:0000313" key="5">
    <source>
        <dbReference type="Proteomes" id="UP000886595"/>
    </source>
</evidence>
<protein>
    <recommendedName>
        <fullName evidence="3">Non-haem dioxygenase N-terminal domain-containing protein</fullName>
    </recommendedName>
</protein>
<evidence type="ECO:0000256" key="1">
    <source>
        <dbReference type="ARBA" id="ARBA00022723"/>
    </source>
</evidence>
<dbReference type="PANTHER" id="PTHR47990">
    <property type="entry name" value="2-OXOGLUTARATE (2OG) AND FE(II)-DEPENDENT OXYGENASE SUPERFAMILY PROTEIN-RELATED"/>
    <property type="match status" value="1"/>
</dbReference>